<dbReference type="EMBL" id="JACSPP010000009">
    <property type="protein sequence ID" value="MBD8039759.1"/>
    <property type="molecule type" value="Genomic_DNA"/>
</dbReference>
<evidence type="ECO:0000313" key="1">
    <source>
        <dbReference type="EMBL" id="MBD8039759.1"/>
    </source>
</evidence>
<dbReference type="Proteomes" id="UP000620874">
    <property type="component" value="Unassembled WGS sequence"/>
</dbReference>
<organism evidence="1 2">
    <name type="scientific">Phocaeicola intestinalis</name>
    <dbReference type="NCBI Taxonomy" id="2762212"/>
    <lineage>
        <taxon>Bacteria</taxon>
        <taxon>Pseudomonadati</taxon>
        <taxon>Bacteroidota</taxon>
        <taxon>Bacteroidia</taxon>
        <taxon>Bacteroidales</taxon>
        <taxon>Bacteroidaceae</taxon>
        <taxon>Phocaeicola</taxon>
    </lineage>
</organism>
<dbReference type="RefSeq" id="WP_087209154.1">
    <property type="nucleotide sequence ID" value="NZ_JACSPP010000009.1"/>
</dbReference>
<evidence type="ECO:0000313" key="2">
    <source>
        <dbReference type="Proteomes" id="UP000620874"/>
    </source>
</evidence>
<dbReference type="InterPro" id="IPR025051">
    <property type="entry name" value="DUF3990"/>
</dbReference>
<protein>
    <submittedName>
        <fullName evidence="1">DUF3990 domain-containing protein</fullName>
    </submittedName>
</protein>
<comment type="caution">
    <text evidence="1">The sequence shown here is derived from an EMBL/GenBank/DDBJ whole genome shotgun (WGS) entry which is preliminary data.</text>
</comment>
<name>A0ABR8Y6W6_9BACT</name>
<reference evidence="1 2" key="1">
    <citation type="submission" date="2020-08" db="EMBL/GenBank/DDBJ databases">
        <title>A Genomic Blueprint of the Chicken Gut Microbiome.</title>
        <authorList>
            <person name="Gilroy R."/>
            <person name="Ravi A."/>
            <person name="Getino M."/>
            <person name="Pursley I."/>
            <person name="Horton D.L."/>
            <person name="Alikhan N.-F."/>
            <person name="Baker D."/>
            <person name="Gharbi K."/>
            <person name="Hall N."/>
            <person name="Watson M."/>
            <person name="Adriaenssens E.M."/>
            <person name="Foster-Nyarko E."/>
            <person name="Jarju S."/>
            <person name="Secka A."/>
            <person name="Antonio M."/>
            <person name="Oren A."/>
            <person name="Chaudhuri R."/>
            <person name="La Ragione R.M."/>
            <person name="Hildebrand F."/>
            <person name="Pallen M.J."/>
        </authorList>
    </citation>
    <scope>NUCLEOTIDE SEQUENCE [LARGE SCALE GENOMIC DNA]</scope>
    <source>
        <strain evidence="1 2">Sa1CVN1</strain>
    </source>
</reference>
<dbReference type="Pfam" id="PF13151">
    <property type="entry name" value="DUF3990"/>
    <property type="match status" value="1"/>
</dbReference>
<sequence length="160" mass="18695">MILYHGSIEQVKKPEIRRTNRALDYGSGFYTTTSERQATLWVKRKLGQKSGTGYVNVYELDETYRTQLDVLHFTSPTEQWLDFVMANRMDKDFEHHHDIVIGPVANDRVYAAFALYEGGLLNKTELINELKTYVLVDQWLFHTECSLHYLIFKEAKEVKG</sequence>
<proteinExistence type="predicted"/>
<accession>A0ABR8Y6W6</accession>
<gene>
    <name evidence="1" type="ORF">H9625_04730</name>
</gene>
<keyword evidence="2" id="KW-1185">Reference proteome</keyword>